<dbReference type="SUPFAM" id="SSF55620">
    <property type="entry name" value="Tetrahydrobiopterin biosynthesis enzymes-like"/>
    <property type="match status" value="1"/>
</dbReference>
<evidence type="ECO:0000256" key="10">
    <source>
        <dbReference type="ARBA" id="ARBA00048807"/>
    </source>
</evidence>
<evidence type="ECO:0000313" key="12">
    <source>
        <dbReference type="Proteomes" id="UP000680206"/>
    </source>
</evidence>
<organism evidence="11 12">
    <name type="scientific">Actinomadura violacea</name>
    <dbReference type="NCBI Taxonomy" id="2819934"/>
    <lineage>
        <taxon>Bacteria</taxon>
        <taxon>Bacillati</taxon>
        <taxon>Actinomycetota</taxon>
        <taxon>Actinomycetes</taxon>
        <taxon>Streptosporangiales</taxon>
        <taxon>Thermomonosporaceae</taxon>
        <taxon>Actinomadura</taxon>
    </lineage>
</organism>
<evidence type="ECO:0000256" key="5">
    <source>
        <dbReference type="ARBA" id="ARBA00018141"/>
    </source>
</evidence>
<dbReference type="InterPro" id="IPR007115">
    <property type="entry name" value="6-PTP_synth/QueD"/>
</dbReference>
<dbReference type="EMBL" id="JAGEPF010000018">
    <property type="protein sequence ID" value="MBO2461591.1"/>
    <property type="molecule type" value="Genomic_DNA"/>
</dbReference>
<evidence type="ECO:0000256" key="9">
    <source>
        <dbReference type="ARBA" id="ARBA00031449"/>
    </source>
</evidence>
<keyword evidence="8" id="KW-0456">Lyase</keyword>
<reference evidence="11 12" key="1">
    <citation type="submission" date="2021-03" db="EMBL/GenBank/DDBJ databases">
        <title>Actinomadura violae sp. nov., isolated from lichen in Thailand.</title>
        <authorList>
            <person name="Kanchanasin P."/>
            <person name="Saeng-In P."/>
            <person name="Phongsopitanun W."/>
            <person name="Yuki M."/>
            <person name="Kudo T."/>
            <person name="Ohkuma M."/>
            <person name="Tanasupawat S."/>
        </authorList>
    </citation>
    <scope>NUCLEOTIDE SEQUENCE [LARGE SCALE GENOMIC DNA]</scope>
    <source>
        <strain evidence="11 12">LCR2-06</strain>
    </source>
</reference>
<protein>
    <recommendedName>
        <fullName evidence="5">6-carboxy-5,6,7,8-tetrahydropterin synthase</fullName>
        <ecNumber evidence="4">4.1.2.50</ecNumber>
    </recommendedName>
    <alternativeName>
        <fullName evidence="9">Queuosine biosynthesis protein QueD</fullName>
    </alternativeName>
</protein>
<dbReference type="RefSeq" id="WP_208244946.1">
    <property type="nucleotide sequence ID" value="NZ_JAGEPF010000018.1"/>
</dbReference>
<dbReference type="PANTHER" id="PTHR12589">
    <property type="entry name" value="PYRUVOYL TETRAHYDROBIOPTERIN SYNTHASE"/>
    <property type="match status" value="1"/>
</dbReference>
<dbReference type="Pfam" id="PF01242">
    <property type="entry name" value="PTPS"/>
    <property type="match status" value="1"/>
</dbReference>
<comment type="caution">
    <text evidence="11">The sequence shown here is derived from an EMBL/GenBank/DDBJ whole genome shotgun (WGS) entry which is preliminary data.</text>
</comment>
<evidence type="ECO:0000256" key="6">
    <source>
        <dbReference type="ARBA" id="ARBA00022723"/>
    </source>
</evidence>
<evidence type="ECO:0000256" key="7">
    <source>
        <dbReference type="ARBA" id="ARBA00022833"/>
    </source>
</evidence>
<dbReference type="InterPro" id="IPR038418">
    <property type="entry name" value="6-PTP_synth/QueD_sf"/>
</dbReference>
<comment type="pathway">
    <text evidence="2">Purine metabolism; 7-cyano-7-deazaguanine biosynthesis.</text>
</comment>
<proteinExistence type="inferred from homology"/>
<comment type="catalytic activity">
    <reaction evidence="10">
        <text>7,8-dihydroneopterin 3'-triphosphate + H2O = 6-carboxy-5,6,7,8-tetrahydropterin + triphosphate + acetaldehyde + 2 H(+)</text>
        <dbReference type="Rhea" id="RHEA:27966"/>
        <dbReference type="ChEBI" id="CHEBI:15343"/>
        <dbReference type="ChEBI" id="CHEBI:15377"/>
        <dbReference type="ChEBI" id="CHEBI:15378"/>
        <dbReference type="ChEBI" id="CHEBI:18036"/>
        <dbReference type="ChEBI" id="CHEBI:58462"/>
        <dbReference type="ChEBI" id="CHEBI:61032"/>
        <dbReference type="EC" id="4.1.2.50"/>
    </reaction>
</comment>
<keyword evidence="7" id="KW-0862">Zinc</keyword>
<dbReference type="Gene3D" id="3.30.479.10">
    <property type="entry name" value="6-pyruvoyl tetrahydropterin synthase/QueD"/>
    <property type="match status" value="1"/>
</dbReference>
<evidence type="ECO:0000256" key="1">
    <source>
        <dbReference type="ARBA" id="ARBA00001947"/>
    </source>
</evidence>
<evidence type="ECO:0000256" key="8">
    <source>
        <dbReference type="ARBA" id="ARBA00023239"/>
    </source>
</evidence>
<dbReference type="PANTHER" id="PTHR12589:SF7">
    <property type="entry name" value="6-PYRUVOYL TETRAHYDROBIOPTERIN SYNTHASE"/>
    <property type="match status" value="1"/>
</dbReference>
<keyword evidence="6" id="KW-0479">Metal-binding</keyword>
<evidence type="ECO:0000256" key="4">
    <source>
        <dbReference type="ARBA" id="ARBA00012982"/>
    </source>
</evidence>
<dbReference type="Proteomes" id="UP000680206">
    <property type="component" value="Unassembled WGS sequence"/>
</dbReference>
<comment type="cofactor">
    <cofactor evidence="1">
        <name>Zn(2+)</name>
        <dbReference type="ChEBI" id="CHEBI:29105"/>
    </cofactor>
</comment>
<name>A0ABS3RXU9_9ACTN</name>
<gene>
    <name evidence="11" type="ORF">J4709_28890</name>
</gene>
<sequence>MTTHSITVEHNFETAHRLPHLEGKCQSLHGHSWRAQVTVSAPSLTGRNQLGASSAGTVVEFGRFKKLMREWIDDRLDHGTMLGLRDPLVGPLREDGCKVFVFGAEWEGGDWGGAQWPTVEAVAALLAAQAYGWLSSMWDDPMDTTIAARTEVTRVHVTETAVNAAVWEAR</sequence>
<dbReference type="EC" id="4.1.2.50" evidence="4"/>
<keyword evidence="12" id="KW-1185">Reference proteome</keyword>
<evidence type="ECO:0000256" key="3">
    <source>
        <dbReference type="ARBA" id="ARBA00008900"/>
    </source>
</evidence>
<comment type="similarity">
    <text evidence="3">Belongs to the PTPS family. QueD subfamily.</text>
</comment>
<accession>A0ABS3RXU9</accession>
<evidence type="ECO:0000256" key="2">
    <source>
        <dbReference type="ARBA" id="ARBA00005061"/>
    </source>
</evidence>
<evidence type="ECO:0000313" key="11">
    <source>
        <dbReference type="EMBL" id="MBO2461591.1"/>
    </source>
</evidence>